<dbReference type="SFLD" id="SFLDS00036">
    <property type="entry name" value="Aromatic_Prenyltransferase"/>
    <property type="match status" value="1"/>
</dbReference>
<sequence>MSETDELTRLCSALEESAGLLDIPCSRERIRPVLAAYEDMLSQAMIAFRVTSAEDDEGELDCRVLFRRDVDPYGIASSKGFIAADDHPVGELLSDIQQRCPVDSYGIDFGVVDGFKKIWAFFPDGDFQPLSRLAEMPSMPRALTENAGFFFRYGLEDRVGLIGIDYHGRTVNVYFGKLPDECLEPEAIRSMHREIGVPEPSDQMLQLCAQSFGLYFTLSWDSWNIQRISFSSITQDPMSFPVRFGSRIEDFVKNFRYGVDDPKMVHAAVKSTGEEYYKIQAYYRWRPATVNLTSADSGE</sequence>
<organism evidence="4 5">
    <name type="scientific">Actinopolyspora mzabensis</name>
    <dbReference type="NCBI Taxonomy" id="995066"/>
    <lineage>
        <taxon>Bacteria</taxon>
        <taxon>Bacillati</taxon>
        <taxon>Actinomycetota</taxon>
        <taxon>Actinomycetes</taxon>
        <taxon>Actinopolysporales</taxon>
        <taxon>Actinopolysporaceae</taxon>
        <taxon>Actinopolyspora</taxon>
    </lineage>
</organism>
<dbReference type="SFLD" id="SFLDG01163">
    <property type="entry name" value="II"/>
    <property type="match status" value="1"/>
</dbReference>
<keyword evidence="3 4" id="KW-0808">Transferase</keyword>
<accession>A0A1G8VIM6</accession>
<dbReference type="Proteomes" id="UP000199213">
    <property type="component" value="Unassembled WGS sequence"/>
</dbReference>
<protein>
    <submittedName>
        <fullName evidence="4">Aromatic prenyltransferase Orf2</fullName>
    </submittedName>
</protein>
<dbReference type="SUPFAM" id="SSF143492">
    <property type="entry name" value="Prenyltransferase-like"/>
    <property type="match status" value="1"/>
</dbReference>
<evidence type="ECO:0000256" key="1">
    <source>
        <dbReference type="ARBA" id="ARBA00005368"/>
    </source>
</evidence>
<keyword evidence="2" id="KW-0637">Prenyltransferase</keyword>
<evidence type="ECO:0000256" key="2">
    <source>
        <dbReference type="ARBA" id="ARBA00022602"/>
    </source>
</evidence>
<evidence type="ECO:0000313" key="4">
    <source>
        <dbReference type="EMBL" id="SDJ65986.1"/>
    </source>
</evidence>
<dbReference type="AlphaFoldDB" id="A0A1G8VIM6"/>
<name>A0A1G8VIM6_ACTMZ</name>
<proteinExistence type="inferred from homology"/>
<dbReference type="Pfam" id="PF11468">
    <property type="entry name" value="PTase_Orf2"/>
    <property type="match status" value="1"/>
</dbReference>
<gene>
    <name evidence="4" type="ORF">SAMN04487820_101115</name>
</gene>
<dbReference type="EMBL" id="FNFM01000001">
    <property type="protein sequence ID" value="SDJ65986.1"/>
    <property type="molecule type" value="Genomic_DNA"/>
</dbReference>
<dbReference type="InterPro" id="IPR036239">
    <property type="entry name" value="PrenylTrfase-like_sf"/>
</dbReference>
<dbReference type="RefSeq" id="WP_218119828.1">
    <property type="nucleotide sequence ID" value="NZ_FNFM01000001.1"/>
</dbReference>
<reference evidence="5" key="1">
    <citation type="submission" date="2016-10" db="EMBL/GenBank/DDBJ databases">
        <authorList>
            <person name="Varghese N."/>
            <person name="Submissions S."/>
        </authorList>
    </citation>
    <scope>NUCLEOTIDE SEQUENCE [LARGE SCALE GENOMIC DNA]</scope>
    <source>
        <strain evidence="5">DSM 45460</strain>
    </source>
</reference>
<dbReference type="GO" id="GO:0004659">
    <property type="term" value="F:prenyltransferase activity"/>
    <property type="evidence" value="ECO:0007669"/>
    <property type="project" value="UniProtKB-KW"/>
</dbReference>
<dbReference type="InterPro" id="IPR020965">
    <property type="entry name" value="Prenyltransferase_CloQ"/>
</dbReference>
<dbReference type="CDD" id="cd13931">
    <property type="entry name" value="PT-CloQ_NphB"/>
    <property type="match status" value="1"/>
</dbReference>
<comment type="similarity">
    <text evidence="1">Belongs to the aromatic prenyltransferase family.</text>
</comment>
<evidence type="ECO:0000256" key="3">
    <source>
        <dbReference type="ARBA" id="ARBA00022679"/>
    </source>
</evidence>
<keyword evidence="5" id="KW-1185">Reference proteome</keyword>
<evidence type="ECO:0000313" key="5">
    <source>
        <dbReference type="Proteomes" id="UP000199213"/>
    </source>
</evidence>
<dbReference type="InterPro" id="IPR033964">
    <property type="entry name" value="ABBA"/>
</dbReference>